<name>A0A919XF26_9BACL</name>
<dbReference type="AlphaFoldDB" id="A0A919XF26"/>
<evidence type="ECO:0000313" key="2">
    <source>
        <dbReference type="Proteomes" id="UP000679779"/>
    </source>
</evidence>
<keyword evidence="2" id="KW-1185">Reference proteome</keyword>
<organism evidence="1 2">
    <name type="scientific">Paenibacillus albilobatus</name>
    <dbReference type="NCBI Taxonomy" id="2716884"/>
    <lineage>
        <taxon>Bacteria</taxon>
        <taxon>Bacillati</taxon>
        <taxon>Bacillota</taxon>
        <taxon>Bacilli</taxon>
        <taxon>Bacillales</taxon>
        <taxon>Paenibacillaceae</taxon>
        <taxon>Paenibacillus</taxon>
    </lineage>
</organism>
<dbReference type="Proteomes" id="UP000679779">
    <property type="component" value="Unassembled WGS sequence"/>
</dbReference>
<proteinExistence type="predicted"/>
<sequence>MTLALWRVWQNRGDKRRRNGFHAKRLQGHDIAFTAAKTGEYCMPCRQEQQRKARQAYIEKHRKTVNLYENLTDPVDILKMMHAPKYIGQWGFEP</sequence>
<gene>
    <name evidence="1" type="ORF">J2TS6_05610</name>
</gene>
<comment type="caution">
    <text evidence="1">The sequence shown here is derived from an EMBL/GenBank/DDBJ whole genome shotgun (WGS) entry which is preliminary data.</text>
</comment>
<dbReference type="RefSeq" id="WP_244873070.1">
    <property type="nucleotide sequence ID" value="NZ_BORQ01000001.1"/>
</dbReference>
<protein>
    <submittedName>
        <fullName evidence="1">Uncharacterized protein</fullName>
    </submittedName>
</protein>
<evidence type="ECO:0000313" key="1">
    <source>
        <dbReference type="EMBL" id="GIO29420.1"/>
    </source>
</evidence>
<reference evidence="1" key="1">
    <citation type="submission" date="2021-03" db="EMBL/GenBank/DDBJ databases">
        <title>Antimicrobial resistance genes in bacteria isolated from Japanese honey, and their potential for conferring macrolide and lincosamide resistance in the American foulbrood pathogen Paenibacillus larvae.</title>
        <authorList>
            <person name="Okamoto M."/>
            <person name="Kumagai M."/>
            <person name="Kanamori H."/>
            <person name="Takamatsu D."/>
        </authorList>
    </citation>
    <scope>NUCLEOTIDE SEQUENCE</scope>
    <source>
        <strain evidence="1">J2TS6</strain>
    </source>
</reference>
<dbReference type="EMBL" id="BORQ01000001">
    <property type="protein sequence ID" value="GIO29420.1"/>
    <property type="molecule type" value="Genomic_DNA"/>
</dbReference>
<accession>A0A919XF26</accession>